<name>A0A918LL57_9ACTN</name>
<proteinExistence type="predicted"/>
<organism evidence="1 2">
    <name type="scientific">Streptomyces purpureus</name>
    <dbReference type="NCBI Taxonomy" id="1951"/>
    <lineage>
        <taxon>Bacteria</taxon>
        <taxon>Bacillati</taxon>
        <taxon>Actinomycetota</taxon>
        <taxon>Actinomycetes</taxon>
        <taxon>Kitasatosporales</taxon>
        <taxon>Streptomycetaceae</taxon>
        <taxon>Streptomyces</taxon>
    </lineage>
</organism>
<sequence length="52" mass="5508">MAAAAILDVTGGDVNDELLAVRDTVPRITGAPARTFRQWAAENAHRMADTGN</sequence>
<dbReference type="Proteomes" id="UP000619486">
    <property type="component" value="Unassembled WGS sequence"/>
</dbReference>
<gene>
    <name evidence="1" type="ORF">GCM10014713_04720</name>
</gene>
<evidence type="ECO:0000313" key="2">
    <source>
        <dbReference type="Proteomes" id="UP000619486"/>
    </source>
</evidence>
<protein>
    <submittedName>
        <fullName evidence="1">Uncharacterized protein</fullName>
    </submittedName>
</protein>
<accession>A0A918LL57</accession>
<dbReference type="EMBL" id="BMQQ01000001">
    <property type="protein sequence ID" value="GGT15023.1"/>
    <property type="molecule type" value="Genomic_DNA"/>
</dbReference>
<dbReference type="AlphaFoldDB" id="A0A918LL57"/>
<evidence type="ECO:0000313" key="1">
    <source>
        <dbReference type="EMBL" id="GGT15023.1"/>
    </source>
</evidence>
<dbReference type="RefSeq" id="WP_019891139.1">
    <property type="nucleotide sequence ID" value="NZ_BMQQ01000001.1"/>
</dbReference>
<reference evidence="1" key="1">
    <citation type="journal article" date="2014" name="Int. J. Syst. Evol. Microbiol.">
        <title>Complete genome sequence of Corynebacterium casei LMG S-19264T (=DSM 44701T), isolated from a smear-ripened cheese.</title>
        <authorList>
            <consortium name="US DOE Joint Genome Institute (JGI-PGF)"/>
            <person name="Walter F."/>
            <person name="Albersmeier A."/>
            <person name="Kalinowski J."/>
            <person name="Ruckert C."/>
        </authorList>
    </citation>
    <scope>NUCLEOTIDE SEQUENCE</scope>
    <source>
        <strain evidence="1">JCM 3172</strain>
    </source>
</reference>
<keyword evidence="2" id="KW-1185">Reference proteome</keyword>
<comment type="caution">
    <text evidence="1">The sequence shown here is derived from an EMBL/GenBank/DDBJ whole genome shotgun (WGS) entry which is preliminary data.</text>
</comment>
<reference evidence="1" key="2">
    <citation type="submission" date="2020-09" db="EMBL/GenBank/DDBJ databases">
        <authorList>
            <person name="Sun Q."/>
            <person name="Ohkuma M."/>
        </authorList>
    </citation>
    <scope>NUCLEOTIDE SEQUENCE</scope>
    <source>
        <strain evidence="1">JCM 3172</strain>
    </source>
</reference>